<dbReference type="STRING" id="118168.MC7420_7144"/>
<gene>
    <name evidence="9" type="ORF">MC7420_7144</name>
</gene>
<dbReference type="GO" id="GO:0005886">
    <property type="term" value="C:plasma membrane"/>
    <property type="evidence" value="ECO:0007669"/>
    <property type="project" value="UniProtKB-SubCell"/>
</dbReference>
<protein>
    <submittedName>
        <fullName evidence="9">Bacterial type II secretion system protein F domain</fullName>
    </submittedName>
</protein>
<dbReference type="RefSeq" id="WP_006097966.1">
    <property type="nucleotide sequence ID" value="NZ_DS989841.1"/>
</dbReference>
<organism evidence="9 10">
    <name type="scientific">Coleofasciculus chthonoplastes PCC 7420</name>
    <dbReference type="NCBI Taxonomy" id="118168"/>
    <lineage>
        <taxon>Bacteria</taxon>
        <taxon>Bacillati</taxon>
        <taxon>Cyanobacteriota</taxon>
        <taxon>Cyanophyceae</taxon>
        <taxon>Coleofasciculales</taxon>
        <taxon>Coleofasciculaceae</taxon>
        <taxon>Coleofasciculus</taxon>
    </lineage>
</organism>
<proteinExistence type="inferred from homology"/>
<dbReference type="PANTHER" id="PTHR30012:SF0">
    <property type="entry name" value="TYPE II SECRETION SYSTEM PROTEIN F-RELATED"/>
    <property type="match status" value="1"/>
</dbReference>
<dbReference type="Pfam" id="PF00482">
    <property type="entry name" value="T2SSF"/>
    <property type="match status" value="2"/>
</dbReference>
<evidence type="ECO:0000313" key="9">
    <source>
        <dbReference type="EMBL" id="EDX78491.1"/>
    </source>
</evidence>
<dbReference type="EMBL" id="DS989841">
    <property type="protein sequence ID" value="EDX78491.1"/>
    <property type="molecule type" value="Genomic_DNA"/>
</dbReference>
<evidence type="ECO:0000256" key="2">
    <source>
        <dbReference type="ARBA" id="ARBA00005745"/>
    </source>
</evidence>
<name>B4VHY4_9CYAN</name>
<sequence length="312" mass="34668">MTNRQNAKIFSQLAKLLNSGINLQQSLTLVGNDLNPAVKRYLQKVSLAVGSGQDFATALTCERRYFNRWTISLIRLAEYSGSLPQTCQILAEDAETQARQERLYGSVKRSAIATIWGFLVLTAAIFNPNATGIIKPEFWLRGLAIALLLWVMIVLVSHFSSPLWLQLVRRLPIFGQIVQARSLLYLAKLRLPLSCGVSILTALDLLREHIPDTVMKGKLSWARRRVRMGQPLSQSLQGKLPATALQMISTGEESGTLDQTLETLAQHYDSELEQRLRSLQVSLRVLSLVVMGCLVAVVGVRGISVLLDSFPE</sequence>
<dbReference type="Proteomes" id="UP000003835">
    <property type="component" value="Unassembled WGS sequence"/>
</dbReference>
<dbReference type="PANTHER" id="PTHR30012">
    <property type="entry name" value="GENERAL SECRETION PATHWAY PROTEIN"/>
    <property type="match status" value="1"/>
</dbReference>
<dbReference type="AlphaFoldDB" id="B4VHY4"/>
<evidence type="ECO:0000256" key="1">
    <source>
        <dbReference type="ARBA" id="ARBA00004651"/>
    </source>
</evidence>
<comment type="subcellular location">
    <subcellularLocation>
        <location evidence="1">Cell membrane</location>
        <topology evidence="1">Multi-pass membrane protein</topology>
    </subcellularLocation>
</comment>
<feature type="domain" description="Type II secretion system protein GspF" evidence="8">
    <location>
        <begin position="11"/>
        <end position="125"/>
    </location>
</feature>
<evidence type="ECO:0000256" key="7">
    <source>
        <dbReference type="SAM" id="Phobius"/>
    </source>
</evidence>
<keyword evidence="6 7" id="KW-0472">Membrane</keyword>
<dbReference type="eggNOG" id="COG1459">
    <property type="taxonomic scope" value="Bacteria"/>
</dbReference>
<evidence type="ECO:0000256" key="4">
    <source>
        <dbReference type="ARBA" id="ARBA00022692"/>
    </source>
</evidence>
<feature type="transmembrane region" description="Helical" evidence="7">
    <location>
        <begin position="138"/>
        <end position="160"/>
    </location>
</feature>
<feature type="transmembrane region" description="Helical" evidence="7">
    <location>
        <begin position="285"/>
        <end position="307"/>
    </location>
</feature>
<dbReference type="Gene3D" id="1.20.81.30">
    <property type="entry name" value="Type II secretion system (T2SS), domain F"/>
    <property type="match status" value="2"/>
</dbReference>
<reference evidence="9 10" key="1">
    <citation type="submission" date="2008-07" db="EMBL/GenBank/DDBJ databases">
        <authorList>
            <person name="Tandeau de Marsac N."/>
            <person name="Ferriera S."/>
            <person name="Johnson J."/>
            <person name="Kravitz S."/>
            <person name="Beeson K."/>
            <person name="Sutton G."/>
            <person name="Rogers Y.-H."/>
            <person name="Friedman R."/>
            <person name="Frazier M."/>
            <person name="Venter J.C."/>
        </authorList>
    </citation>
    <scope>NUCLEOTIDE SEQUENCE [LARGE SCALE GENOMIC DNA]</scope>
    <source>
        <strain evidence="9 10">PCC 7420</strain>
    </source>
</reference>
<evidence type="ECO:0000259" key="8">
    <source>
        <dbReference type="Pfam" id="PF00482"/>
    </source>
</evidence>
<dbReference type="InterPro" id="IPR018076">
    <property type="entry name" value="T2SS_GspF_dom"/>
</dbReference>
<evidence type="ECO:0000256" key="6">
    <source>
        <dbReference type="ARBA" id="ARBA00023136"/>
    </source>
</evidence>
<evidence type="ECO:0000313" key="10">
    <source>
        <dbReference type="Proteomes" id="UP000003835"/>
    </source>
</evidence>
<evidence type="ECO:0000256" key="5">
    <source>
        <dbReference type="ARBA" id="ARBA00022989"/>
    </source>
</evidence>
<keyword evidence="5 7" id="KW-1133">Transmembrane helix</keyword>
<feature type="transmembrane region" description="Helical" evidence="7">
    <location>
        <begin position="109"/>
        <end position="126"/>
    </location>
</feature>
<dbReference type="InterPro" id="IPR042094">
    <property type="entry name" value="T2SS_GspF_sf"/>
</dbReference>
<evidence type="ECO:0000256" key="3">
    <source>
        <dbReference type="ARBA" id="ARBA00022475"/>
    </source>
</evidence>
<accession>B4VHY4</accession>
<dbReference type="OrthoDB" id="458577at2"/>
<keyword evidence="3" id="KW-1003">Cell membrane</keyword>
<keyword evidence="10" id="KW-1185">Reference proteome</keyword>
<dbReference type="HOGENOM" id="CLU_879161_0_0_3"/>
<dbReference type="InterPro" id="IPR003004">
    <property type="entry name" value="GspF/PilC"/>
</dbReference>
<keyword evidence="4 7" id="KW-0812">Transmembrane</keyword>
<feature type="domain" description="Type II secretion system protein GspF" evidence="8">
    <location>
        <begin position="193"/>
        <end position="298"/>
    </location>
</feature>
<comment type="similarity">
    <text evidence="2">Belongs to the GSP F family.</text>
</comment>